<dbReference type="AlphaFoldDB" id="A0A6J7BUC9"/>
<protein>
    <submittedName>
        <fullName evidence="1">Unannotated protein</fullName>
    </submittedName>
</protein>
<reference evidence="1" key="1">
    <citation type="submission" date="2020-05" db="EMBL/GenBank/DDBJ databases">
        <authorList>
            <person name="Chiriac C."/>
            <person name="Salcher M."/>
            <person name="Ghai R."/>
            <person name="Kavagutti S V."/>
        </authorList>
    </citation>
    <scope>NUCLEOTIDE SEQUENCE</scope>
</reference>
<proteinExistence type="predicted"/>
<sequence length="208" mass="22185">MPSSIAARVAETASSMRCFFSLSSTSVCAPTLITQTPPESFAKRSESFSLSQSESEFSISRLIWPTRSFTAAASPPPSTIVVLSLVATTRRALPRTSRPTWSIFRPMSAEITVAPVRIAMSSRIDLRRSPNAGALIATLGKVPRIRFTTSVESASPSTSSAMITNGLLAAETFSRIGSSSETLEILPWTNMMAGLSNTASMRSASVTK</sequence>
<evidence type="ECO:0000313" key="1">
    <source>
        <dbReference type="EMBL" id="CAB4849080.1"/>
    </source>
</evidence>
<dbReference type="EMBL" id="CAFBIX010000038">
    <property type="protein sequence ID" value="CAB4849080.1"/>
    <property type="molecule type" value="Genomic_DNA"/>
</dbReference>
<gene>
    <name evidence="1" type="ORF">UFOPK3278_00954</name>
</gene>
<name>A0A6J7BUC9_9ZZZZ</name>
<organism evidence="1">
    <name type="scientific">freshwater metagenome</name>
    <dbReference type="NCBI Taxonomy" id="449393"/>
    <lineage>
        <taxon>unclassified sequences</taxon>
        <taxon>metagenomes</taxon>
        <taxon>ecological metagenomes</taxon>
    </lineage>
</organism>
<accession>A0A6J7BUC9</accession>